<name>A0A318SK78_9BURK</name>
<gene>
    <name evidence="1" type="ORF">DFQ15_1187</name>
</gene>
<keyword evidence="2" id="KW-1185">Reference proteome</keyword>
<dbReference type="RefSeq" id="WP_233504449.1">
    <property type="nucleotide sequence ID" value="NZ_JAMOFZ010000018.1"/>
</dbReference>
<organism evidence="1 2">
    <name type="scientific">Xylophilus ampelinus</name>
    <dbReference type="NCBI Taxonomy" id="54067"/>
    <lineage>
        <taxon>Bacteria</taxon>
        <taxon>Pseudomonadati</taxon>
        <taxon>Pseudomonadota</taxon>
        <taxon>Betaproteobacteria</taxon>
        <taxon>Burkholderiales</taxon>
        <taxon>Xylophilus</taxon>
    </lineage>
</organism>
<accession>A0A318SK78</accession>
<dbReference type="EMBL" id="QJTC01000018">
    <property type="protein sequence ID" value="PYE75882.1"/>
    <property type="molecule type" value="Genomic_DNA"/>
</dbReference>
<protein>
    <recommendedName>
        <fullName evidence="3">Prevent-host-death family protein</fullName>
    </recommendedName>
</protein>
<dbReference type="Proteomes" id="UP000247540">
    <property type="component" value="Unassembled WGS sequence"/>
</dbReference>
<reference evidence="1 2" key="1">
    <citation type="submission" date="2018-06" db="EMBL/GenBank/DDBJ databases">
        <title>Genomic Encyclopedia of Type Strains, Phase III (KMG-III): the genomes of soil and plant-associated and newly described type strains.</title>
        <authorList>
            <person name="Whitman W."/>
        </authorList>
    </citation>
    <scope>NUCLEOTIDE SEQUENCE [LARGE SCALE GENOMIC DNA]</scope>
    <source>
        <strain evidence="1 2">CECT 7646</strain>
    </source>
</reference>
<evidence type="ECO:0008006" key="3">
    <source>
        <dbReference type="Google" id="ProtNLM"/>
    </source>
</evidence>
<proteinExistence type="predicted"/>
<comment type="caution">
    <text evidence="1">The sequence shown here is derived from an EMBL/GenBank/DDBJ whole genome shotgun (WGS) entry which is preliminary data.</text>
</comment>
<evidence type="ECO:0000313" key="1">
    <source>
        <dbReference type="EMBL" id="PYE75882.1"/>
    </source>
</evidence>
<sequence>MKTVQLIETNGRREYAVVPIDLWERFADRAEDLEDKLLFDRARAADDGTRIPGDVRAAELSGNHPVKA</sequence>
<dbReference type="AlphaFoldDB" id="A0A318SK78"/>
<evidence type="ECO:0000313" key="2">
    <source>
        <dbReference type="Proteomes" id="UP000247540"/>
    </source>
</evidence>